<dbReference type="GeneID" id="100275136"/>
<feature type="region of interest" description="Disordered" evidence="1">
    <location>
        <begin position="47"/>
        <end position="66"/>
    </location>
</feature>
<accession>B6SNY5</accession>
<dbReference type="HOGENOM" id="CLU_2254064_0_0_1"/>
<dbReference type="OrthoDB" id="408631at2759"/>
<evidence type="ECO:0000313" key="2">
    <source>
        <dbReference type="EMBL" id="ACG26568.1"/>
    </source>
</evidence>
<sequence>MRDGAGARPPTRRCARMGRRPRRASPLSRPRRPLRCGPTILRARGHGMSVLPRLGGRAPARARPHPGTGAIAMPACALAVVAVHLDAGKQKPAGLKRRSGRNIH</sequence>
<dbReference type="EMBL" id="EU954450">
    <property type="protein sequence ID" value="ACG26568.1"/>
    <property type="molecule type" value="mRNA"/>
</dbReference>
<proteinExistence type="evidence at transcript level"/>
<protein>
    <submittedName>
        <fullName evidence="2">Uncharacterized protein</fullName>
    </submittedName>
</protein>
<organism evidence="2">
    <name type="scientific">Zea mays</name>
    <name type="common">Maize</name>
    <dbReference type="NCBI Taxonomy" id="4577"/>
    <lineage>
        <taxon>Eukaryota</taxon>
        <taxon>Viridiplantae</taxon>
        <taxon>Streptophyta</taxon>
        <taxon>Embryophyta</taxon>
        <taxon>Tracheophyta</taxon>
        <taxon>Spermatophyta</taxon>
        <taxon>Magnoliopsida</taxon>
        <taxon>Liliopsida</taxon>
        <taxon>Poales</taxon>
        <taxon>Poaceae</taxon>
        <taxon>PACMAD clade</taxon>
        <taxon>Panicoideae</taxon>
        <taxon>Andropogonodae</taxon>
        <taxon>Andropogoneae</taxon>
        <taxon>Tripsacinae</taxon>
        <taxon>Zea</taxon>
    </lineage>
</organism>
<evidence type="ECO:0000256" key="1">
    <source>
        <dbReference type="SAM" id="MobiDB-lite"/>
    </source>
</evidence>
<name>B6SNY5_MAIZE</name>
<feature type="compositionally biased region" description="Basic residues" evidence="1">
    <location>
        <begin position="10"/>
        <end position="34"/>
    </location>
</feature>
<feature type="compositionally biased region" description="Low complexity" evidence="1">
    <location>
        <begin position="52"/>
        <end position="66"/>
    </location>
</feature>
<dbReference type="AlphaFoldDB" id="B6SNY5"/>
<dbReference type="KEGG" id="zma:100275136"/>
<feature type="region of interest" description="Disordered" evidence="1">
    <location>
        <begin position="1"/>
        <end position="39"/>
    </location>
</feature>
<reference evidence="2" key="1">
    <citation type="journal article" date="2009" name="Plant Mol. Biol.">
        <title>Insights into corn genes derived from large-scale cDNA sequencing.</title>
        <authorList>
            <person name="Alexandrov N.N."/>
            <person name="Brover V.V."/>
            <person name="Freidin S."/>
            <person name="Troukhan M.E."/>
            <person name="Tatarinova T.V."/>
            <person name="Zhang H."/>
            <person name="Swaller T.J."/>
            <person name="Lu Y.P."/>
            <person name="Bouck J."/>
            <person name="Flavell R.B."/>
            <person name="Feldmann K.A."/>
        </authorList>
    </citation>
    <scope>NUCLEOTIDE SEQUENCE</scope>
</reference>